<dbReference type="PROSITE" id="PS51257">
    <property type="entry name" value="PROKAR_LIPOPROTEIN"/>
    <property type="match status" value="1"/>
</dbReference>
<dbReference type="OrthoDB" id="9827196at2"/>
<accession>A0A346XVV5</accession>
<organism evidence="3 4">
    <name type="scientific">Euzebya pacifica</name>
    <dbReference type="NCBI Taxonomy" id="1608957"/>
    <lineage>
        <taxon>Bacteria</taxon>
        <taxon>Bacillati</taxon>
        <taxon>Actinomycetota</taxon>
        <taxon>Nitriliruptoria</taxon>
        <taxon>Euzebyales</taxon>
    </lineage>
</organism>
<dbReference type="AlphaFoldDB" id="A0A346XVV5"/>
<feature type="signal peptide" evidence="2">
    <location>
        <begin position="1"/>
        <end position="19"/>
    </location>
</feature>
<feature type="chain" id="PRO_5039310540" evidence="2">
    <location>
        <begin position="20"/>
        <end position="326"/>
    </location>
</feature>
<evidence type="ECO:0000256" key="1">
    <source>
        <dbReference type="SAM" id="MobiDB-lite"/>
    </source>
</evidence>
<dbReference type="Proteomes" id="UP000264006">
    <property type="component" value="Chromosome"/>
</dbReference>
<gene>
    <name evidence="3" type="ORF">DVS28_a1661</name>
</gene>
<dbReference type="EMBL" id="CP031165">
    <property type="protein sequence ID" value="AXV06352.1"/>
    <property type="molecule type" value="Genomic_DNA"/>
</dbReference>
<dbReference type="KEGG" id="euz:DVS28_a1661"/>
<sequence length="326" mass="33174">MQSRHIGLGLLLCLTVVAAACSGGGGASEGAAGSWEARLALLPFVDPAEGSVQVSMGDLATAAELADVLWPATDADPLDSLVRLAGVGGSPVAVPFPSFVQSIGGDGVMEELRATAGWGLEDLDWLATATVPPVETTVGGGRIDADAMADALGSDGPPWRLGDGDDLEPSLESPNPLDPLGRTITITVVDGTLGFSTVTEGLDALEGEGRSMAEVEPIRRLVALADEEGCYALTIHASEEAAQLACNLAEVAEGPQFLLAATGVDDPAAEVARISEIDTAGRADSVTVLADGDLVRVEIDATDEVPGRFAADLLLRLDPLVPGFGG</sequence>
<dbReference type="RefSeq" id="WP_114591022.1">
    <property type="nucleotide sequence ID" value="NZ_CP031165.1"/>
</dbReference>
<evidence type="ECO:0000313" key="4">
    <source>
        <dbReference type="Proteomes" id="UP000264006"/>
    </source>
</evidence>
<protein>
    <submittedName>
        <fullName evidence="3">Uncharacterized protein</fullName>
    </submittedName>
</protein>
<proteinExistence type="predicted"/>
<evidence type="ECO:0000256" key="2">
    <source>
        <dbReference type="SAM" id="SignalP"/>
    </source>
</evidence>
<keyword evidence="4" id="KW-1185">Reference proteome</keyword>
<reference evidence="3 4" key="1">
    <citation type="submission" date="2018-09" db="EMBL/GenBank/DDBJ databases">
        <title>Complete genome sequence of Euzebya sp. DY32-46 isolated from seawater of Pacific Ocean.</title>
        <authorList>
            <person name="Xu L."/>
            <person name="Wu Y.-H."/>
            <person name="Xu X.-W."/>
        </authorList>
    </citation>
    <scope>NUCLEOTIDE SEQUENCE [LARGE SCALE GENOMIC DNA]</scope>
    <source>
        <strain evidence="3 4">DY32-46</strain>
    </source>
</reference>
<keyword evidence="2" id="KW-0732">Signal</keyword>
<name>A0A346XVV5_9ACTN</name>
<feature type="region of interest" description="Disordered" evidence="1">
    <location>
        <begin position="148"/>
        <end position="179"/>
    </location>
</feature>
<evidence type="ECO:0000313" key="3">
    <source>
        <dbReference type="EMBL" id="AXV06352.1"/>
    </source>
</evidence>